<sequence>MSGRVEVLVNGEWGTVCDDLWDDDDAEVVCRYLGYSGSLAARGLAYYGVGTGSILLDNVRCDGTEMSLNDCDKNVIGDNDCSHSEDAGVECLVIESIRLVGGSTPNVGRVEVLINGEWGTVCDDDWNINDANVICRELGYPGATVERIRGYFGEGSGRIWLDNVQCTGSEDSIYYCPQNNFGEQNCAHYEDAGVECAPVEPQSTSSPTSVIESIRLVGGSTPNVGRVEVLINGEWGTVCDDDWNINDANVICRELGYPGATVERIRGYFGEGSGRIWLDNVQCTGSEDSIYYCPQNNFGEQNCAHYEDAGVECAPVEPQSTSSPTSVIQDIRLVGGDTNNVGRVEVMARGLWGTVCDDDWDFEDAVVVCRMLGYTGAIEPTYAAFFGEGYGLIWLDDVECVGTEESINDCPKSRVGTSNCLHSQDAGVKCMVFLIVVIEDIRLFGGLTPNVGRLEVKVYGEWGTVCDDSWELRDAAVVCRVLGFTAARTVRNHAYYGEGSGKIWYGDVECSGSEESLNDCPKSNVGVHNCLHSDDAGVVCTSYYTQIIQDIRLVGGDTNNVGRVEVMARGLWGTVCDDDWDFEDAEVVCRMLGYTGAIEPTYAAFFGEGYGLIWLDDVECVGTEESINDCPKSRVGTSNCLHSQDAGVKCMVLMVILISTTVIENIRLVDGNTSNVGRVEVMANGEWGTVCDDSWDINDARVVCRQLGFTGAITERGYAYFGEGSGRIWLDNVECIGTEGTLQDCTKNKLGVEDCGHGEDAGVECSPLDTESTTAVNYVIENIRLVDGSTSNVGRVEVMVNGEWGTVCDDFWDINDAHVVCRQLGFTGAITERGYGYFGEGSGRIWLDNVECIGTEGTLQDCPKNNIGEENCVHYEDAGVECTPLDIKIEDIRLRGGYSRSTGRVEVYVNGEWGTVCSDRWDIEDAHVACRWLGWDGADSAKTMAFFGEGSGPIWVDNIHCRGDEDTLNECKKRPLGDHNCRHEKDAGVECSMDAPTPFGPRPGIASTAVTRVGAGSVDRGWLRMRCPHRMIRQVVQSLIHCNRHLSENVLGGEVTCEGFEVPVYGVANVL</sequence>
<gene>
    <name evidence="10" type="ORF">BSL78_13270</name>
</gene>
<dbReference type="GO" id="GO:0016020">
    <property type="term" value="C:membrane"/>
    <property type="evidence" value="ECO:0007669"/>
    <property type="project" value="InterPro"/>
</dbReference>
<feature type="disulfide bond" evidence="8">
    <location>
        <begin position="252"/>
        <end position="313"/>
    </location>
</feature>
<dbReference type="FunFam" id="3.10.250.10:FF:000011">
    <property type="entry name" value="Scavenger receptor class A member 5"/>
    <property type="match status" value="6"/>
</dbReference>
<feature type="domain" description="SRCR" evidence="9">
    <location>
        <begin position="214"/>
        <end position="314"/>
    </location>
</feature>
<keyword evidence="2" id="KW-0964">Secreted</keyword>
<keyword evidence="5 8" id="KW-1015">Disulfide bond</keyword>
<feature type="domain" description="SRCR" evidence="9">
    <location>
        <begin position="783"/>
        <end position="883"/>
    </location>
</feature>
<dbReference type="PROSITE" id="PS50287">
    <property type="entry name" value="SRCR_2"/>
    <property type="match status" value="9"/>
</dbReference>
<feature type="disulfide bond" evidence="8">
    <location>
        <begin position="17"/>
        <end position="81"/>
    </location>
</feature>
<feature type="disulfide bond" evidence="8">
    <location>
        <begin position="283"/>
        <end position="293"/>
    </location>
</feature>
<evidence type="ECO:0000256" key="6">
    <source>
        <dbReference type="ARBA" id="ARBA00023170"/>
    </source>
</evidence>
<keyword evidence="7" id="KW-0325">Glycoprotein</keyword>
<evidence type="ECO:0000256" key="7">
    <source>
        <dbReference type="ARBA" id="ARBA00023180"/>
    </source>
</evidence>
<dbReference type="GO" id="GO:0005576">
    <property type="term" value="C:extracellular region"/>
    <property type="evidence" value="ECO:0007669"/>
    <property type="project" value="UniProtKB-SubCell"/>
</dbReference>
<dbReference type="FunFam" id="3.10.250.10:FF:000007">
    <property type="entry name" value="Soluble scavenger receptor cysteine-rich domain-containing protein SSC5D"/>
    <property type="match status" value="1"/>
</dbReference>
<keyword evidence="3" id="KW-0732">Signal</keyword>
<feature type="disulfide bond" evidence="8">
    <location>
        <begin position="356"/>
        <end position="420"/>
    </location>
</feature>
<dbReference type="PANTHER" id="PTHR48071:SF18">
    <property type="entry name" value="DELETED IN MALIGNANT BRAIN TUMORS 1 PROTEIN-RELATED"/>
    <property type="match status" value="1"/>
</dbReference>
<feature type="disulfide bond" evidence="8">
    <location>
        <begin position="122"/>
        <end position="186"/>
    </location>
</feature>
<feature type="domain" description="SRCR" evidence="9">
    <location>
        <begin position="666"/>
        <end position="766"/>
    </location>
</feature>
<feature type="disulfide bond" evidence="8">
    <location>
        <begin position="917"/>
        <end position="981"/>
    </location>
</feature>
<evidence type="ECO:0000313" key="10">
    <source>
        <dbReference type="EMBL" id="PIK49865.1"/>
    </source>
</evidence>
<feature type="disulfide bond" evidence="8">
    <location>
        <begin position="239"/>
        <end position="303"/>
    </location>
</feature>
<accession>A0A2G8KPH4</accession>
<evidence type="ECO:0000256" key="1">
    <source>
        <dbReference type="ARBA" id="ARBA00004613"/>
    </source>
</evidence>
<feature type="disulfide bond" evidence="8">
    <location>
        <begin position="852"/>
        <end position="862"/>
    </location>
</feature>
<feature type="domain" description="SRCR" evidence="9">
    <location>
        <begin position="551"/>
        <end position="651"/>
    </location>
</feature>
<dbReference type="PROSITE" id="PS00420">
    <property type="entry name" value="SRCR_1"/>
    <property type="match status" value="8"/>
</dbReference>
<evidence type="ECO:0000256" key="4">
    <source>
        <dbReference type="ARBA" id="ARBA00022737"/>
    </source>
</evidence>
<feature type="domain" description="SRCR" evidence="9">
    <location>
        <begin position="441"/>
        <end position="541"/>
    </location>
</feature>
<dbReference type="FunFam" id="3.10.250.10:FF:000005">
    <property type="entry name" value="Neurotrypsin isoform A"/>
    <property type="match status" value="1"/>
</dbReference>
<feature type="domain" description="SRCR" evidence="9">
    <location>
        <begin position="892"/>
        <end position="992"/>
    </location>
</feature>
<keyword evidence="4" id="KW-0677">Repeat</keyword>
<feature type="domain" description="SRCR" evidence="9">
    <location>
        <begin position="1"/>
        <end position="92"/>
    </location>
</feature>
<dbReference type="AlphaFoldDB" id="A0A2G8KPH4"/>
<dbReference type="PANTHER" id="PTHR48071">
    <property type="entry name" value="SRCR DOMAIN-CONTAINING PROTEIN"/>
    <property type="match status" value="1"/>
</dbReference>
<protein>
    <submittedName>
        <fullName evidence="10">Putative deleted in malignant brain tumors 1 protein-like isoform X1</fullName>
    </submittedName>
</protein>
<evidence type="ECO:0000313" key="11">
    <source>
        <dbReference type="Proteomes" id="UP000230750"/>
    </source>
</evidence>
<feature type="disulfide bond" evidence="8">
    <location>
        <begin position="479"/>
        <end position="540"/>
    </location>
</feature>
<dbReference type="SMART" id="SM00202">
    <property type="entry name" value="SR"/>
    <property type="match status" value="9"/>
</dbReference>
<dbReference type="EMBL" id="MRZV01000444">
    <property type="protein sequence ID" value="PIK49865.1"/>
    <property type="molecule type" value="Genomic_DNA"/>
</dbReference>
<feature type="disulfide bond" evidence="8">
    <location>
        <begin position="510"/>
        <end position="520"/>
    </location>
</feature>
<name>A0A2G8KPH4_STIJA</name>
<feature type="disulfide bond" evidence="8">
    <location>
        <begin position="704"/>
        <end position="765"/>
    </location>
</feature>
<feature type="disulfide bond" evidence="8">
    <location>
        <begin position="691"/>
        <end position="755"/>
    </location>
</feature>
<dbReference type="FunFam" id="3.10.250.10:FF:000006">
    <property type="entry name" value="neurotrypsin isoform X2"/>
    <property type="match status" value="1"/>
</dbReference>
<keyword evidence="11" id="KW-1185">Reference proteome</keyword>
<evidence type="ECO:0000256" key="5">
    <source>
        <dbReference type="ARBA" id="ARBA00023157"/>
    </source>
</evidence>
<dbReference type="InterPro" id="IPR001190">
    <property type="entry name" value="SRCR"/>
</dbReference>
<evidence type="ECO:0000256" key="8">
    <source>
        <dbReference type="PROSITE-ProRule" id="PRU00196"/>
    </source>
</evidence>
<feature type="disulfide bond" evidence="8">
    <location>
        <begin position="589"/>
        <end position="650"/>
    </location>
</feature>
<dbReference type="InterPro" id="IPR036772">
    <property type="entry name" value="SRCR-like_dom_sf"/>
</dbReference>
<feature type="disulfide bond" evidence="8">
    <location>
        <begin position="808"/>
        <end position="872"/>
    </location>
</feature>
<feature type="disulfide bond" evidence="8">
    <location>
        <begin position="400"/>
        <end position="410"/>
    </location>
</feature>
<dbReference type="OrthoDB" id="536948at2759"/>
<feature type="domain" description="SRCR" evidence="9">
    <location>
        <begin position="97"/>
        <end position="197"/>
    </location>
</feature>
<dbReference type="PRINTS" id="PR00258">
    <property type="entry name" value="SPERACTRCPTR"/>
</dbReference>
<evidence type="ECO:0000256" key="2">
    <source>
        <dbReference type="ARBA" id="ARBA00022525"/>
    </source>
</evidence>
<feature type="disulfide bond" evidence="8">
    <location>
        <begin position="961"/>
        <end position="971"/>
    </location>
</feature>
<evidence type="ECO:0000256" key="3">
    <source>
        <dbReference type="ARBA" id="ARBA00022729"/>
    </source>
</evidence>
<feature type="disulfide bond" evidence="8">
    <location>
        <begin position="576"/>
        <end position="640"/>
    </location>
</feature>
<keyword evidence="6" id="KW-0675">Receptor</keyword>
<reference evidence="10 11" key="1">
    <citation type="journal article" date="2017" name="PLoS Biol.">
        <title>The sea cucumber genome provides insights into morphological evolution and visceral regeneration.</title>
        <authorList>
            <person name="Zhang X."/>
            <person name="Sun L."/>
            <person name="Yuan J."/>
            <person name="Sun Y."/>
            <person name="Gao Y."/>
            <person name="Zhang L."/>
            <person name="Li S."/>
            <person name="Dai H."/>
            <person name="Hamel J.F."/>
            <person name="Liu C."/>
            <person name="Yu Y."/>
            <person name="Liu S."/>
            <person name="Lin W."/>
            <person name="Guo K."/>
            <person name="Jin S."/>
            <person name="Xu P."/>
            <person name="Storey K.B."/>
            <person name="Huan P."/>
            <person name="Zhang T."/>
            <person name="Zhou Y."/>
            <person name="Zhang J."/>
            <person name="Lin C."/>
            <person name="Li X."/>
            <person name="Xing L."/>
            <person name="Huo D."/>
            <person name="Sun M."/>
            <person name="Wang L."/>
            <person name="Mercier A."/>
            <person name="Li F."/>
            <person name="Yang H."/>
            <person name="Xiang J."/>
        </authorList>
    </citation>
    <scope>NUCLEOTIDE SEQUENCE [LARGE SCALE GENOMIC DNA]</scope>
    <source>
        <strain evidence="10">Shaxun</strain>
        <tissue evidence="10">Muscle</tissue>
    </source>
</reference>
<feature type="disulfide bond" evidence="8">
    <location>
        <begin position="620"/>
        <end position="630"/>
    </location>
</feature>
<proteinExistence type="predicted"/>
<evidence type="ECO:0000259" key="9">
    <source>
        <dbReference type="PROSITE" id="PS50287"/>
    </source>
</evidence>
<dbReference type="STRING" id="307972.A0A2G8KPH4"/>
<feature type="disulfide bond" evidence="8">
    <location>
        <begin position="930"/>
        <end position="991"/>
    </location>
</feature>
<feature type="disulfide bond" evidence="8">
    <location>
        <begin position="30"/>
        <end position="91"/>
    </location>
</feature>
<dbReference type="Gene3D" id="3.10.250.10">
    <property type="entry name" value="SRCR-like domain"/>
    <property type="match status" value="9"/>
</dbReference>
<dbReference type="Proteomes" id="UP000230750">
    <property type="component" value="Unassembled WGS sequence"/>
</dbReference>
<feature type="disulfide bond" evidence="8">
    <location>
        <begin position="135"/>
        <end position="196"/>
    </location>
</feature>
<feature type="disulfide bond" evidence="8">
    <location>
        <begin position="735"/>
        <end position="745"/>
    </location>
</feature>
<comment type="caution">
    <text evidence="10">The sequence shown here is derived from an EMBL/GenBank/DDBJ whole genome shotgun (WGS) entry which is preliminary data.</text>
</comment>
<feature type="disulfide bond" evidence="8">
    <location>
        <begin position="821"/>
        <end position="882"/>
    </location>
</feature>
<feature type="disulfide bond" evidence="8">
    <location>
        <begin position="166"/>
        <end position="176"/>
    </location>
</feature>
<feature type="disulfide bond" evidence="8">
    <location>
        <begin position="61"/>
        <end position="71"/>
    </location>
</feature>
<dbReference type="Pfam" id="PF00530">
    <property type="entry name" value="SRCR"/>
    <property type="match status" value="9"/>
</dbReference>
<organism evidence="10 11">
    <name type="scientific">Stichopus japonicus</name>
    <name type="common">Sea cucumber</name>
    <dbReference type="NCBI Taxonomy" id="307972"/>
    <lineage>
        <taxon>Eukaryota</taxon>
        <taxon>Metazoa</taxon>
        <taxon>Echinodermata</taxon>
        <taxon>Eleutherozoa</taxon>
        <taxon>Echinozoa</taxon>
        <taxon>Holothuroidea</taxon>
        <taxon>Aspidochirotacea</taxon>
        <taxon>Aspidochirotida</taxon>
        <taxon>Stichopodidae</taxon>
        <taxon>Apostichopus</taxon>
    </lineage>
</organism>
<comment type="subcellular location">
    <subcellularLocation>
        <location evidence="1">Secreted</location>
    </subcellularLocation>
</comment>
<feature type="disulfide bond" evidence="8">
    <location>
        <begin position="466"/>
        <end position="530"/>
    </location>
</feature>
<feature type="disulfide bond" evidence="8">
    <location>
        <begin position="369"/>
        <end position="430"/>
    </location>
</feature>
<feature type="domain" description="SRCR" evidence="9">
    <location>
        <begin position="331"/>
        <end position="431"/>
    </location>
</feature>
<dbReference type="SUPFAM" id="SSF56487">
    <property type="entry name" value="SRCR-like"/>
    <property type="match status" value="9"/>
</dbReference>